<dbReference type="SUPFAM" id="SSF69287">
    <property type="entry name" value="Urease metallochaperone UreE, N-terminal domain"/>
    <property type="match status" value="1"/>
</dbReference>
<dbReference type="GO" id="GO:0065003">
    <property type="term" value="P:protein-containing complex assembly"/>
    <property type="evidence" value="ECO:0007669"/>
    <property type="project" value="InterPro"/>
</dbReference>
<dbReference type="GO" id="GO:0005737">
    <property type="term" value="C:cytoplasm"/>
    <property type="evidence" value="ECO:0007669"/>
    <property type="project" value="UniProtKB-SubCell"/>
</dbReference>
<dbReference type="InterPro" id="IPR036118">
    <property type="entry name" value="UreE_N_sf"/>
</dbReference>
<dbReference type="Gene3D" id="2.60.260.20">
    <property type="entry name" value="Urease metallochaperone UreE, N-terminal domain"/>
    <property type="match status" value="1"/>
</dbReference>
<dbReference type="HAMAP" id="MF_00822">
    <property type="entry name" value="UreE"/>
    <property type="match status" value="1"/>
</dbReference>
<dbReference type="GO" id="GO:0019627">
    <property type="term" value="P:urea metabolic process"/>
    <property type="evidence" value="ECO:0007669"/>
    <property type="project" value="InterPro"/>
</dbReference>
<dbReference type="Gene3D" id="3.30.70.790">
    <property type="entry name" value="UreE, C-terminal domain"/>
    <property type="match status" value="1"/>
</dbReference>
<comment type="function">
    <text evidence="4">Involved in urease metallocenter assembly. Binds nickel. Probably functions as a nickel donor during metallocenter assembly.</text>
</comment>
<gene>
    <name evidence="4 6" type="primary">ureE</name>
    <name evidence="6" type="ORF">PMF13cell1_01086</name>
</gene>
<keyword evidence="3 4" id="KW-0143">Chaperone</keyword>
<dbReference type="InterPro" id="IPR004029">
    <property type="entry name" value="UreE_N"/>
</dbReference>
<accession>A0A4P6LWQ4</accession>
<evidence type="ECO:0000313" key="7">
    <source>
        <dbReference type="Proteomes" id="UP000289794"/>
    </source>
</evidence>
<dbReference type="CDD" id="cd00571">
    <property type="entry name" value="UreE"/>
    <property type="match status" value="1"/>
</dbReference>
<dbReference type="RefSeq" id="WP_130180071.1">
    <property type="nucleotide sequence ID" value="NZ_CP035945.1"/>
</dbReference>
<evidence type="ECO:0000259" key="5">
    <source>
        <dbReference type="SMART" id="SM00988"/>
    </source>
</evidence>
<dbReference type="Proteomes" id="UP000289794">
    <property type="component" value="Chromosome"/>
</dbReference>
<evidence type="ECO:0000256" key="3">
    <source>
        <dbReference type="ARBA" id="ARBA00023186"/>
    </source>
</evidence>
<dbReference type="SMART" id="SM00988">
    <property type="entry name" value="UreE_N"/>
    <property type="match status" value="1"/>
</dbReference>
<dbReference type="GO" id="GO:0051082">
    <property type="term" value="F:unfolded protein binding"/>
    <property type="evidence" value="ECO:0007669"/>
    <property type="project" value="UniProtKB-UniRule"/>
</dbReference>
<evidence type="ECO:0000256" key="1">
    <source>
        <dbReference type="ARBA" id="ARBA00022490"/>
    </source>
</evidence>
<keyword evidence="2 4" id="KW-0533">Nickel</keyword>
<dbReference type="EMBL" id="CP035945">
    <property type="protein sequence ID" value="QBE95563.1"/>
    <property type="molecule type" value="Genomic_DNA"/>
</dbReference>
<dbReference type="KEGG" id="bpro:PMF13cell1_01086"/>
<proteinExistence type="inferred from homology"/>
<organism evidence="6 7">
    <name type="scientific">Blautia producta</name>
    <dbReference type="NCBI Taxonomy" id="33035"/>
    <lineage>
        <taxon>Bacteria</taxon>
        <taxon>Bacillati</taxon>
        <taxon>Bacillota</taxon>
        <taxon>Clostridia</taxon>
        <taxon>Lachnospirales</taxon>
        <taxon>Lachnospiraceae</taxon>
        <taxon>Blautia</taxon>
    </lineage>
</organism>
<name>A0A4P6LWQ4_9FIRM</name>
<evidence type="ECO:0000313" key="6">
    <source>
        <dbReference type="EMBL" id="QBE95563.1"/>
    </source>
</evidence>
<evidence type="ECO:0000256" key="2">
    <source>
        <dbReference type="ARBA" id="ARBA00022596"/>
    </source>
</evidence>
<protein>
    <recommendedName>
        <fullName evidence="4">Urease accessory protein UreE</fullName>
    </recommendedName>
</protein>
<dbReference type="GO" id="GO:0016151">
    <property type="term" value="F:nickel cation binding"/>
    <property type="evidence" value="ECO:0007669"/>
    <property type="project" value="UniProtKB-UniRule"/>
</dbReference>
<dbReference type="InterPro" id="IPR012406">
    <property type="entry name" value="UreE"/>
</dbReference>
<reference evidence="6 7" key="1">
    <citation type="submission" date="2019-01" db="EMBL/GenBank/DDBJ databases">
        <title>PMF-metabolizing Aryl O-demethylase.</title>
        <authorList>
            <person name="Kim M."/>
        </authorList>
    </citation>
    <scope>NUCLEOTIDE SEQUENCE [LARGE SCALE GENOMIC DNA]</scope>
    <source>
        <strain evidence="6 7">PMF1</strain>
    </source>
</reference>
<dbReference type="PIRSF" id="PIRSF036402">
    <property type="entry name" value="Ureas_acces_UreE"/>
    <property type="match status" value="1"/>
</dbReference>
<evidence type="ECO:0000256" key="4">
    <source>
        <dbReference type="HAMAP-Rule" id="MF_00822"/>
    </source>
</evidence>
<dbReference type="SUPFAM" id="SSF69737">
    <property type="entry name" value="Urease metallochaperone UreE, C-terminal domain"/>
    <property type="match status" value="1"/>
</dbReference>
<sequence length="160" mass="18273">MMLCQQILGNIENSRIQDKKIDYVDIEWHEAFKKIHRKTTRDGAEIGIRLDDGILTKGIRQGDILWEEGENVIAVNIPDCDVIEIWISRNHPEMTAKVCYEIGNRHASLFCGRDRNSFITPYSEPMLRMLNQIPGISVTVKQAKLDFDKRISAGVSAHAH</sequence>
<dbReference type="Pfam" id="PF02814">
    <property type="entry name" value="UreE_N"/>
    <property type="match status" value="1"/>
</dbReference>
<keyword evidence="1 4" id="KW-0963">Cytoplasm</keyword>
<dbReference type="AlphaFoldDB" id="A0A4P6LWQ4"/>
<feature type="domain" description="UreE urease accessory N-terminal" evidence="5">
    <location>
        <begin position="7"/>
        <end position="73"/>
    </location>
</feature>
<comment type="similarity">
    <text evidence="4">Belongs to the UreE family.</text>
</comment>
<dbReference type="GO" id="GO:0006457">
    <property type="term" value="P:protein folding"/>
    <property type="evidence" value="ECO:0007669"/>
    <property type="project" value="InterPro"/>
</dbReference>
<comment type="subcellular location">
    <subcellularLocation>
        <location evidence="4">Cytoplasm</location>
    </subcellularLocation>
</comment>